<evidence type="ECO:0000313" key="7">
    <source>
        <dbReference type="Proteomes" id="UP000189674"/>
    </source>
</evidence>
<dbReference type="PANTHER" id="PTHR43140">
    <property type="entry name" value="TYPE-1 RESTRICTION ENZYME ECOKI SPECIFICITY PROTEIN"/>
    <property type="match status" value="1"/>
</dbReference>
<gene>
    <name evidence="6" type="primary">hsdS</name>
    <name evidence="6" type="ORF">STSP2_01387</name>
</gene>
<dbReference type="GO" id="GO:0003677">
    <property type="term" value="F:DNA binding"/>
    <property type="evidence" value="ECO:0007669"/>
    <property type="project" value="UniProtKB-KW"/>
</dbReference>
<proteinExistence type="inferred from homology"/>
<organism evidence="6 7">
    <name type="scientific">Anaerohalosphaera lusitana</name>
    <dbReference type="NCBI Taxonomy" id="1936003"/>
    <lineage>
        <taxon>Bacteria</taxon>
        <taxon>Pseudomonadati</taxon>
        <taxon>Planctomycetota</taxon>
        <taxon>Phycisphaerae</taxon>
        <taxon>Sedimentisphaerales</taxon>
        <taxon>Anaerohalosphaeraceae</taxon>
        <taxon>Anaerohalosphaera</taxon>
    </lineage>
</organism>
<evidence type="ECO:0000256" key="3">
    <source>
        <dbReference type="ARBA" id="ARBA00023125"/>
    </source>
</evidence>
<evidence type="ECO:0000313" key="6">
    <source>
        <dbReference type="EMBL" id="AQT68231.1"/>
    </source>
</evidence>
<dbReference type="AlphaFoldDB" id="A0A1U9NJY4"/>
<comment type="similarity">
    <text evidence="1">Belongs to the type-I restriction system S methylase family.</text>
</comment>
<protein>
    <submittedName>
        <fullName evidence="6">Type I restriction enzyme EcoKI specificity protein</fullName>
    </submittedName>
</protein>
<dbReference type="InterPro" id="IPR000055">
    <property type="entry name" value="Restrct_endonuc_typeI_TRD"/>
</dbReference>
<evidence type="ECO:0000256" key="1">
    <source>
        <dbReference type="ARBA" id="ARBA00010923"/>
    </source>
</evidence>
<dbReference type="GO" id="GO:0009307">
    <property type="term" value="P:DNA restriction-modification system"/>
    <property type="evidence" value="ECO:0007669"/>
    <property type="project" value="UniProtKB-KW"/>
</dbReference>
<dbReference type="InterPro" id="IPR051212">
    <property type="entry name" value="Type-I_RE_S_subunit"/>
</dbReference>
<dbReference type="RefSeq" id="WP_146661045.1">
    <property type="nucleotide sequence ID" value="NZ_CP019791.1"/>
</dbReference>
<evidence type="ECO:0000259" key="5">
    <source>
        <dbReference type="Pfam" id="PF01420"/>
    </source>
</evidence>
<evidence type="ECO:0000256" key="4">
    <source>
        <dbReference type="SAM" id="MobiDB-lite"/>
    </source>
</evidence>
<feature type="region of interest" description="Disordered" evidence="4">
    <location>
        <begin position="464"/>
        <end position="488"/>
    </location>
</feature>
<evidence type="ECO:0000256" key="2">
    <source>
        <dbReference type="ARBA" id="ARBA00022747"/>
    </source>
</evidence>
<feature type="domain" description="Type I restriction modification DNA specificity" evidence="5">
    <location>
        <begin position="32"/>
        <end position="185"/>
    </location>
</feature>
<dbReference type="Proteomes" id="UP000189674">
    <property type="component" value="Chromosome"/>
</dbReference>
<accession>A0A1U9NJY4</accession>
<dbReference type="InterPro" id="IPR044946">
    <property type="entry name" value="Restrct_endonuc_typeI_TRD_sf"/>
</dbReference>
<dbReference type="Pfam" id="PF01420">
    <property type="entry name" value="Methylase_S"/>
    <property type="match status" value="2"/>
</dbReference>
<name>A0A1U9NJY4_9BACT</name>
<keyword evidence="3" id="KW-0238">DNA-binding</keyword>
<dbReference type="STRING" id="1936003.STSP2_01387"/>
<reference evidence="7" key="1">
    <citation type="submission" date="2017-02" db="EMBL/GenBank/DDBJ databases">
        <title>Comparative genomics and description of representatives of a novel lineage of planctomycetes thriving in anoxic sediments.</title>
        <authorList>
            <person name="Spring S."/>
            <person name="Bunk B."/>
            <person name="Sproer C."/>
        </authorList>
    </citation>
    <scope>NUCLEOTIDE SEQUENCE [LARGE SCALE GENOMIC DNA]</scope>
    <source>
        <strain evidence="7">ST-NAGAB-D1</strain>
    </source>
</reference>
<feature type="domain" description="Type I restriction modification DNA specificity" evidence="5">
    <location>
        <begin position="333"/>
        <end position="434"/>
    </location>
</feature>
<feature type="compositionally biased region" description="Basic and acidic residues" evidence="4">
    <location>
        <begin position="475"/>
        <end position="488"/>
    </location>
</feature>
<sequence length="488" mass="54469">MGKQKQSKGLPKGWVYATIPNIVANGGVFSDGDWVESKDQDPDGDVRLIQLADVGDGCFKNKSSRFLTEQKFKKLNCTQILPGDVLIARMPDPLGRACIFPGDKKKSVTVVDVCIVRTSQNGPEHRWLVHTINAPQFRRDVALYQSGSTRKRISRKNLAKVQFPLPPLGEQGRIVGKIEELFSDLDAGVAALEKVRGELKRYRQSVLKHAFEGKLTAKWREENKDRIEPADKLLERIANEREKNAKGKKREKLPPLDTSKLPELPEGWVWSRGDDVFYFITSGSRGWAKYYSETGKLFLRMGNLDHDSISLDLSDIQLVQPPSGAEGIRTRVQPDDILISVTADVGMTALVPKSISEAYVNQHVALARSVDSIEKRFLAWFIASSDGGQRQFALLRRGATKAGLGLDDIKTIGIPLASLAEQGQIVAEIEKHFSIADKAEQMVEDALKQSGRLRQSILKKAFEGKLVPQDPNDEPAEKLLERIRKEKQ</sequence>
<dbReference type="REBASE" id="190998">
    <property type="entry name" value="S.PbaBD1II"/>
</dbReference>
<dbReference type="SUPFAM" id="SSF116734">
    <property type="entry name" value="DNA methylase specificity domain"/>
    <property type="match status" value="2"/>
</dbReference>
<dbReference type="Gene3D" id="3.90.220.20">
    <property type="entry name" value="DNA methylase specificity domains"/>
    <property type="match status" value="2"/>
</dbReference>
<dbReference type="EMBL" id="CP019791">
    <property type="protein sequence ID" value="AQT68231.1"/>
    <property type="molecule type" value="Genomic_DNA"/>
</dbReference>
<dbReference type="PANTHER" id="PTHR43140:SF1">
    <property type="entry name" value="TYPE I RESTRICTION ENZYME ECOKI SPECIFICITY SUBUNIT"/>
    <property type="match status" value="1"/>
</dbReference>
<keyword evidence="7" id="KW-1185">Reference proteome</keyword>
<dbReference type="OrthoDB" id="9811611at2"/>
<keyword evidence="2" id="KW-0680">Restriction system</keyword>
<dbReference type="KEGG" id="alus:STSP2_01387"/>